<dbReference type="SUPFAM" id="SSF52540">
    <property type="entry name" value="P-loop containing nucleoside triphosphate hydrolases"/>
    <property type="match status" value="2"/>
</dbReference>
<comment type="caution">
    <text evidence="6">The sequence shown here is derived from an EMBL/GenBank/DDBJ whole genome shotgun (WGS) entry which is preliminary data.</text>
</comment>
<dbReference type="CDD" id="cd18008">
    <property type="entry name" value="DEXDc_SHPRH-like"/>
    <property type="match status" value="1"/>
</dbReference>
<dbReference type="InterPro" id="IPR001650">
    <property type="entry name" value="Helicase_C-like"/>
</dbReference>
<feature type="domain" description="Helicase C-terminal" evidence="5">
    <location>
        <begin position="712"/>
        <end position="870"/>
    </location>
</feature>
<dbReference type="SMART" id="SM00490">
    <property type="entry name" value="HELICc"/>
    <property type="match status" value="1"/>
</dbReference>
<feature type="domain" description="Helicase ATP-binding" evidence="4">
    <location>
        <begin position="367"/>
        <end position="547"/>
    </location>
</feature>
<protein>
    <recommendedName>
        <fullName evidence="8">Helicase ATP-binding domain-containing protein</fullName>
    </recommendedName>
</protein>
<keyword evidence="3" id="KW-0067">ATP-binding</keyword>
<dbReference type="PROSITE" id="PS51192">
    <property type="entry name" value="HELICASE_ATP_BIND_1"/>
    <property type="match status" value="1"/>
</dbReference>
<keyword evidence="2" id="KW-0378">Hydrolase</keyword>
<dbReference type="InterPro" id="IPR050628">
    <property type="entry name" value="SNF2_RAD54_helicase_TF"/>
</dbReference>
<evidence type="ECO:0000313" key="6">
    <source>
        <dbReference type="EMBL" id="KAJ3579031.1"/>
    </source>
</evidence>
<evidence type="ECO:0000259" key="4">
    <source>
        <dbReference type="PROSITE" id="PS51192"/>
    </source>
</evidence>
<dbReference type="EMBL" id="JANPWZ010000140">
    <property type="protein sequence ID" value="KAJ3579031.1"/>
    <property type="molecule type" value="Genomic_DNA"/>
</dbReference>
<dbReference type="GO" id="GO:0016787">
    <property type="term" value="F:hydrolase activity"/>
    <property type="evidence" value="ECO:0007669"/>
    <property type="project" value="UniProtKB-KW"/>
</dbReference>
<dbReference type="GO" id="GO:0008094">
    <property type="term" value="F:ATP-dependent activity, acting on DNA"/>
    <property type="evidence" value="ECO:0007669"/>
    <property type="project" value="TreeGrafter"/>
</dbReference>
<dbReference type="InterPro" id="IPR000330">
    <property type="entry name" value="SNF2_N"/>
</dbReference>
<evidence type="ECO:0000256" key="1">
    <source>
        <dbReference type="ARBA" id="ARBA00022741"/>
    </source>
</evidence>
<dbReference type="AlphaFoldDB" id="A0A9W8NKV5"/>
<organism evidence="6 7">
    <name type="scientific">Xylaria arbuscula</name>
    <dbReference type="NCBI Taxonomy" id="114810"/>
    <lineage>
        <taxon>Eukaryota</taxon>
        <taxon>Fungi</taxon>
        <taxon>Dikarya</taxon>
        <taxon>Ascomycota</taxon>
        <taxon>Pezizomycotina</taxon>
        <taxon>Sordariomycetes</taxon>
        <taxon>Xylariomycetidae</taxon>
        <taxon>Xylariales</taxon>
        <taxon>Xylariaceae</taxon>
        <taxon>Xylaria</taxon>
    </lineage>
</organism>
<dbReference type="GO" id="GO:0005524">
    <property type="term" value="F:ATP binding"/>
    <property type="evidence" value="ECO:0007669"/>
    <property type="project" value="UniProtKB-KW"/>
</dbReference>
<dbReference type="Proteomes" id="UP001148614">
    <property type="component" value="Unassembled WGS sequence"/>
</dbReference>
<accession>A0A9W8NKV5</accession>
<keyword evidence="1" id="KW-0547">Nucleotide-binding</keyword>
<dbReference type="SMART" id="SM00487">
    <property type="entry name" value="DEXDc"/>
    <property type="match status" value="1"/>
</dbReference>
<dbReference type="VEuPathDB" id="FungiDB:F4678DRAFT_87880"/>
<reference evidence="6" key="1">
    <citation type="submission" date="2022-07" db="EMBL/GenBank/DDBJ databases">
        <title>Genome Sequence of Xylaria arbuscula.</title>
        <authorList>
            <person name="Buettner E."/>
        </authorList>
    </citation>
    <scope>NUCLEOTIDE SEQUENCE</scope>
    <source>
        <strain evidence="6">VT107</strain>
    </source>
</reference>
<dbReference type="PANTHER" id="PTHR45626:SF22">
    <property type="entry name" value="DNA REPAIR PROTEIN RAD5"/>
    <property type="match status" value="1"/>
</dbReference>
<keyword evidence="7" id="KW-1185">Reference proteome</keyword>
<sequence>MSLTPIPPPFFTVKLRSIPTYPFTFPGPCVLHVLDSLYDQIDFEMSWKRKFEGAELEDENPDPKRGWNRPNMIEIETHHASVPNIDNINHNGDQLTGTMDWTHTCISREDIDVQSDHNIPHNSEIVCYGALCDAKVRLDCKQLGGLHVTSWEPFFELRVFKNRSHYNVRCINDDIDLGVLDILVTDVLRPLQKWSEVHFTAVIPTALFKATAKKKTGFAVVSDISVNILGPRGLLDTVGEAISNKRGHLQHPYSLPVGIEYLNPHYFYSHGIRVNLRSLVGPQLETPEVSRFAQGLGDVFNNLAQDEYSEHIFTGLLNQAYADGLITTRLQKHQEAGVNLMLSREEHDITWSAIQTLQRVIGPRTFETDIPTSLGGINADVMGLGKTLTTLSSIVCTMKTASEFGGLNPDHPSLPTTRATLVVTSSPQVLMETWMSEIERHLKTGHLSLCVFHGNNKPKVVEGFIDNDVVLTTYRTLESDWKARGLLQKVNWFRVVLDEAHLIRNSTSQQFKAACSLAAQRKWCLTGTPLQNSLHDLRSLLEFLGFRRFSEPSFFRKHILEPLHEDSPDRFKNLRALMRITCFRRTSELLSLPQVSTEEIAIELTKDEQQAYEDVLSAAKKEYDTIVDMRSTRKKYCLLFATTMKLRRLCNHGTFVHSRSSNELLSPSWNPRGRNTDKNSIDEKLPCAYCYDDEENFSMYGTTLEAGTGQDDSTDPTSEITAEDDLWVFLQMQCCSGQHYSVIGNFKTNLLAQRGINCLRIDGGTSFTDRHSVLAQFRQDTTQNVLLLSIGTGAVGLTLTVADRVHIVEPQWNPSVEEQAIGRAVRMGQDRPVKIYKYIAKNSVEQVRRNKECGQSDGNARYPTQPPAQYTAFTNPIKNIVTLQKRKSQLVKISLDACAGDQVQQGLEDLMFVMRRDRAC</sequence>
<gene>
    <name evidence="6" type="ORF">NPX13_g1536</name>
</gene>
<dbReference type="InterPro" id="IPR014001">
    <property type="entry name" value="Helicase_ATP-bd"/>
</dbReference>
<evidence type="ECO:0000256" key="3">
    <source>
        <dbReference type="ARBA" id="ARBA00022840"/>
    </source>
</evidence>
<dbReference type="Gene3D" id="3.40.50.10810">
    <property type="entry name" value="Tandem AAA-ATPase domain"/>
    <property type="match status" value="1"/>
</dbReference>
<name>A0A9W8NKV5_9PEZI</name>
<dbReference type="InterPro" id="IPR049730">
    <property type="entry name" value="SNF2/RAD54-like_C"/>
</dbReference>
<dbReference type="InterPro" id="IPR027417">
    <property type="entry name" value="P-loop_NTPase"/>
</dbReference>
<dbReference type="GO" id="GO:0006281">
    <property type="term" value="P:DNA repair"/>
    <property type="evidence" value="ECO:0007669"/>
    <property type="project" value="TreeGrafter"/>
</dbReference>
<evidence type="ECO:0000313" key="7">
    <source>
        <dbReference type="Proteomes" id="UP001148614"/>
    </source>
</evidence>
<evidence type="ECO:0008006" key="8">
    <source>
        <dbReference type="Google" id="ProtNLM"/>
    </source>
</evidence>
<evidence type="ECO:0000256" key="2">
    <source>
        <dbReference type="ARBA" id="ARBA00022801"/>
    </source>
</evidence>
<dbReference type="CDD" id="cd18793">
    <property type="entry name" value="SF2_C_SNF"/>
    <property type="match status" value="1"/>
</dbReference>
<dbReference type="PANTHER" id="PTHR45626">
    <property type="entry name" value="TRANSCRIPTION TERMINATION FACTOR 2-RELATED"/>
    <property type="match status" value="1"/>
</dbReference>
<dbReference type="PROSITE" id="PS51194">
    <property type="entry name" value="HELICASE_CTER"/>
    <property type="match status" value="1"/>
</dbReference>
<dbReference type="GO" id="GO:0005634">
    <property type="term" value="C:nucleus"/>
    <property type="evidence" value="ECO:0007669"/>
    <property type="project" value="TreeGrafter"/>
</dbReference>
<evidence type="ECO:0000259" key="5">
    <source>
        <dbReference type="PROSITE" id="PS51194"/>
    </source>
</evidence>
<proteinExistence type="predicted"/>
<dbReference type="Gene3D" id="3.40.50.300">
    <property type="entry name" value="P-loop containing nucleotide triphosphate hydrolases"/>
    <property type="match status" value="1"/>
</dbReference>
<dbReference type="Pfam" id="PF00271">
    <property type="entry name" value="Helicase_C"/>
    <property type="match status" value="1"/>
</dbReference>
<dbReference type="Pfam" id="PF00176">
    <property type="entry name" value="SNF2-rel_dom"/>
    <property type="match status" value="1"/>
</dbReference>
<dbReference type="InterPro" id="IPR038718">
    <property type="entry name" value="SNF2-like_sf"/>
</dbReference>